<organism evidence="1 2">
    <name type="scientific">Kipferlia bialata</name>
    <dbReference type="NCBI Taxonomy" id="797122"/>
    <lineage>
        <taxon>Eukaryota</taxon>
        <taxon>Metamonada</taxon>
        <taxon>Carpediemonas-like organisms</taxon>
        <taxon>Kipferlia</taxon>
    </lineage>
</organism>
<name>A0A9K3D788_9EUKA</name>
<dbReference type="AlphaFoldDB" id="A0A9K3D788"/>
<comment type="caution">
    <text evidence="1">The sequence shown here is derived from an EMBL/GenBank/DDBJ whole genome shotgun (WGS) entry which is preliminary data.</text>
</comment>
<evidence type="ECO:0000313" key="1">
    <source>
        <dbReference type="EMBL" id="GIQ90211.1"/>
    </source>
</evidence>
<protein>
    <submittedName>
        <fullName evidence="1">Uncharacterized protein</fullName>
    </submittedName>
</protein>
<reference evidence="1 2" key="1">
    <citation type="journal article" date="2018" name="PLoS ONE">
        <title>The draft genome of Kipferlia bialata reveals reductive genome evolution in fornicate parasites.</title>
        <authorList>
            <person name="Tanifuji G."/>
            <person name="Takabayashi S."/>
            <person name="Kume K."/>
            <person name="Takagi M."/>
            <person name="Nakayama T."/>
            <person name="Kamikawa R."/>
            <person name="Inagaki Y."/>
            <person name="Hashimoto T."/>
        </authorList>
    </citation>
    <scope>NUCLEOTIDE SEQUENCE [LARGE SCALE GENOMIC DNA]</scope>
    <source>
        <strain evidence="1">NY0173</strain>
    </source>
</reference>
<sequence length="103" mass="11930">MSKGMGLDVDALQRVMRFMCDETCDDIPTKEDLAEWDRRMDVVEEEFLQDNTLWYSDEQMEVMSNLERRMDEGKDSSDIRFRAMVDAGIITYDLCGSPLSVGM</sequence>
<dbReference type="EMBL" id="BDIP01005907">
    <property type="protein sequence ID" value="GIQ90211.1"/>
    <property type="molecule type" value="Genomic_DNA"/>
</dbReference>
<accession>A0A9K3D788</accession>
<evidence type="ECO:0000313" key="2">
    <source>
        <dbReference type="Proteomes" id="UP000265618"/>
    </source>
</evidence>
<dbReference type="Proteomes" id="UP000265618">
    <property type="component" value="Unassembled WGS sequence"/>
</dbReference>
<gene>
    <name evidence="1" type="ORF">KIPB_012924</name>
</gene>
<keyword evidence="2" id="KW-1185">Reference proteome</keyword>
<proteinExistence type="predicted"/>